<evidence type="ECO:0000256" key="4">
    <source>
        <dbReference type="ARBA" id="ARBA00022723"/>
    </source>
</evidence>
<dbReference type="EC" id="3.1.4.1" evidence="8"/>
<comment type="similarity">
    <text evidence="2 8">Belongs to the FAN1 family.</text>
</comment>
<evidence type="ECO:0000313" key="12">
    <source>
        <dbReference type="Proteomes" id="UP001152759"/>
    </source>
</evidence>
<dbReference type="GO" id="GO:0070336">
    <property type="term" value="F:flap-structured DNA binding"/>
    <property type="evidence" value="ECO:0007669"/>
    <property type="project" value="TreeGrafter"/>
</dbReference>
<dbReference type="InterPro" id="IPR033315">
    <property type="entry name" value="Fan1-like"/>
</dbReference>
<organism evidence="11 12">
    <name type="scientific">Bemisia tabaci</name>
    <name type="common">Sweetpotato whitefly</name>
    <name type="synonym">Aleurodes tabaci</name>
    <dbReference type="NCBI Taxonomy" id="7038"/>
    <lineage>
        <taxon>Eukaryota</taxon>
        <taxon>Metazoa</taxon>
        <taxon>Ecdysozoa</taxon>
        <taxon>Arthropoda</taxon>
        <taxon>Hexapoda</taxon>
        <taxon>Insecta</taxon>
        <taxon>Pterygota</taxon>
        <taxon>Neoptera</taxon>
        <taxon>Paraneoptera</taxon>
        <taxon>Hemiptera</taxon>
        <taxon>Sternorrhyncha</taxon>
        <taxon>Aleyrodoidea</taxon>
        <taxon>Aleyrodidae</taxon>
        <taxon>Aleyrodinae</taxon>
        <taxon>Bemisia</taxon>
    </lineage>
</organism>
<keyword evidence="7 8" id="KW-0464">Manganese</keyword>
<keyword evidence="5 8" id="KW-0378">Hydrolase</keyword>
<dbReference type="InterPro" id="IPR014883">
    <property type="entry name" value="VRR_NUC"/>
</dbReference>
<evidence type="ECO:0000256" key="8">
    <source>
        <dbReference type="RuleBase" id="RU365033"/>
    </source>
</evidence>
<evidence type="ECO:0000256" key="3">
    <source>
        <dbReference type="ARBA" id="ARBA00022722"/>
    </source>
</evidence>
<feature type="domain" description="VRR-NUC" evidence="10">
    <location>
        <begin position="842"/>
        <end position="961"/>
    </location>
</feature>
<feature type="region of interest" description="Disordered" evidence="9">
    <location>
        <begin position="158"/>
        <end position="199"/>
    </location>
</feature>
<feature type="compositionally biased region" description="Polar residues" evidence="9">
    <location>
        <begin position="166"/>
        <end position="177"/>
    </location>
</feature>
<comment type="cofactor">
    <cofactor evidence="8">
        <name>Mg(2+)</name>
        <dbReference type="ChEBI" id="CHEBI:18420"/>
    </cofactor>
    <cofactor evidence="8">
        <name>Mn(2+)</name>
        <dbReference type="ChEBI" id="CHEBI:29035"/>
    </cofactor>
</comment>
<dbReference type="Pfam" id="PF21170">
    <property type="entry name" value="FAN1_TPR"/>
    <property type="match status" value="1"/>
</dbReference>
<dbReference type="Pfam" id="PF08774">
    <property type="entry name" value="VRR_NUC"/>
    <property type="match status" value="1"/>
</dbReference>
<dbReference type="PANTHER" id="PTHR15749:SF4">
    <property type="entry name" value="FANCONI-ASSOCIATED NUCLEASE 1"/>
    <property type="match status" value="1"/>
</dbReference>
<dbReference type="GO" id="GO:0046872">
    <property type="term" value="F:metal ion binding"/>
    <property type="evidence" value="ECO:0007669"/>
    <property type="project" value="UniProtKB-KW"/>
</dbReference>
<dbReference type="GO" id="GO:0036297">
    <property type="term" value="P:interstrand cross-link repair"/>
    <property type="evidence" value="ECO:0007669"/>
    <property type="project" value="InterPro"/>
</dbReference>
<dbReference type="KEGG" id="btab:109041387"/>
<feature type="compositionally biased region" description="Low complexity" evidence="9">
    <location>
        <begin position="63"/>
        <end position="74"/>
    </location>
</feature>
<dbReference type="GO" id="GO:0004528">
    <property type="term" value="F:phosphodiesterase I activity"/>
    <property type="evidence" value="ECO:0007669"/>
    <property type="project" value="UniProtKB-EC"/>
</dbReference>
<keyword evidence="8" id="KW-0227">DNA damage</keyword>
<dbReference type="InterPro" id="IPR049132">
    <property type="entry name" value="FAN1-like_euk"/>
</dbReference>
<sequence length="979" mass="112397">MSQDYVEIIAEGVNPTTRNKSGIKQRKSSTITLTPKKIYDIDQVNPKQSLSQDIARRPGKFISSPTKSPWKKTSSALTKYSPFRKNSPAFKNKPITFYFQQSRTKSSVNPLTQVLQSIKEDEKLPSPDKEAFESLLSDDFDLTEVEIDADVLSPPKKVTILKEPMESTSYARDSSAFSPDDPEENHSTGANSPPEEDDEIFKRKRIKKKIKKTLFPSAKPDENFDNVSGSVSGESFSMKDSQFIDTAHTSKSKLSQINDISTELLSSPFYKSSQEFELQNQKLSQDSKDSNLVFSPQKPSDESYTYVDSYSSCIEAALTDCLTFLKKNKENGIFVDLIELEKFTANGSLHQTRRRLYARLLINRQYKWYRLQDLKSYEAALNISNEELVSEIIKLEEEGFLTSNLNSLDLPSMLNLLQVKDLKSLCKIIRVSDNKSKPELIKLLVDYERKQPILRFFSKTSQQQSSKTSILIQQTKKLLGHCIKLTDGPRNAFFQCLLFATYPFFSGDPQTRLKDYLDRLVKVQKNEISFPSYVVHKTVVFSFERSFSMYHEALKINENVFIALNRNKKDINWTKVAEYANISFNKFEEILKDVEINNYVETLPAFLRRFTAGHVYARNLFSVINENKKGTDKNFIVKALNLLIDQKLYAFHKRGTFYEELAMTYQNYLKDTEKALCIVLQGLKDPEIDLPMKYTLSIRGSTLVRRKTKPVSQGFKAEVEKYLFDIPTPTSVIINARCLEGQAGYKQIYVTETDDGVEFSSVEEIAKSYYRKLGFTQVLHDEGGTVRAVAFACFWDIIYLQPSTVVKHSVFHSPFQSHPLDWGFQDFFQHRRPEILARLEEMEEGGVEVVMQLLTRVCEESENIESVINWNYLSKTRLNLLKDFLASLSVKVFCKLCLHLLQNVRLYGKAFPDLTMWNPFQKKCMFVEVKSPKDRLSHNQRLWLYNLSKMGANSEVCNIQATGSRKRKLVIGASTPSIT</sequence>
<evidence type="ECO:0000259" key="10">
    <source>
        <dbReference type="SMART" id="SM00990"/>
    </source>
</evidence>
<evidence type="ECO:0000256" key="2">
    <source>
        <dbReference type="ARBA" id="ARBA00005533"/>
    </source>
</evidence>
<evidence type="ECO:0000256" key="1">
    <source>
        <dbReference type="ARBA" id="ARBA00000983"/>
    </source>
</evidence>
<dbReference type="EMBL" id="OU963862">
    <property type="protein sequence ID" value="CAH0382523.1"/>
    <property type="molecule type" value="Genomic_DNA"/>
</dbReference>
<keyword evidence="4 8" id="KW-0479">Metal-binding</keyword>
<dbReference type="PANTHER" id="PTHR15749">
    <property type="entry name" value="FANCONI-ASSOCIATED NUCLEASE 1"/>
    <property type="match status" value="1"/>
</dbReference>
<comment type="function">
    <text evidence="8">Nuclease required for the repair of DNA interstrand cross-links (ICL). Acts as a 5'-3' exonuclease that anchors at a cut end of DNA and cleaves DNA successively at every third nucleotide, allowing to excise an ICL from one strand through flanking incisions.</text>
</comment>
<dbReference type="Proteomes" id="UP001152759">
    <property type="component" value="Chromosome 1"/>
</dbReference>
<evidence type="ECO:0000313" key="11">
    <source>
        <dbReference type="EMBL" id="CAH0382523.1"/>
    </source>
</evidence>
<evidence type="ECO:0000256" key="5">
    <source>
        <dbReference type="ARBA" id="ARBA00022801"/>
    </source>
</evidence>
<keyword evidence="8" id="KW-0234">DNA repair</keyword>
<dbReference type="GO" id="GO:0008409">
    <property type="term" value="F:5'-3' exonuclease activity"/>
    <property type="evidence" value="ECO:0007669"/>
    <property type="project" value="TreeGrafter"/>
</dbReference>
<feature type="region of interest" description="Disordered" evidence="9">
    <location>
        <begin position="49"/>
        <end position="74"/>
    </location>
</feature>
<dbReference type="CDD" id="cd22326">
    <property type="entry name" value="FAN1-like"/>
    <property type="match status" value="1"/>
</dbReference>
<dbReference type="Gene3D" id="3.40.1350.10">
    <property type="match status" value="1"/>
</dbReference>
<keyword evidence="6 8" id="KW-0460">Magnesium</keyword>
<reference evidence="11" key="1">
    <citation type="submission" date="2021-12" db="EMBL/GenBank/DDBJ databases">
        <authorList>
            <person name="King R."/>
        </authorList>
    </citation>
    <scope>NUCLEOTIDE SEQUENCE</scope>
</reference>
<protein>
    <recommendedName>
        <fullName evidence="8">Fanconi-associated nuclease</fullName>
        <ecNumber evidence="8">3.1.4.1</ecNumber>
    </recommendedName>
</protein>
<dbReference type="InterPro" id="IPR011856">
    <property type="entry name" value="tRNA_endonuc-like_dom_sf"/>
</dbReference>
<name>A0A9P0EWV7_BEMTA</name>
<keyword evidence="12" id="KW-1185">Reference proteome</keyword>
<dbReference type="GO" id="GO:0005634">
    <property type="term" value="C:nucleus"/>
    <property type="evidence" value="ECO:0007669"/>
    <property type="project" value="UniProtKB-SubCell"/>
</dbReference>
<accession>A0A9P0EWV7</accession>
<comment type="subcellular location">
    <subcellularLocation>
        <location evidence="8">Nucleus</location>
    </subcellularLocation>
</comment>
<dbReference type="InterPro" id="IPR049126">
    <property type="entry name" value="FAN1-like_TPR"/>
</dbReference>
<evidence type="ECO:0000256" key="6">
    <source>
        <dbReference type="ARBA" id="ARBA00022842"/>
    </source>
</evidence>
<comment type="catalytic activity">
    <reaction evidence="1 8">
        <text>Hydrolytically removes 5'-nucleotides successively from the 3'-hydroxy termini of 3'-hydroxy-terminated oligonucleotides.</text>
        <dbReference type="EC" id="3.1.4.1"/>
    </reaction>
</comment>
<dbReference type="GO" id="GO:0017108">
    <property type="term" value="F:5'-flap endonuclease activity"/>
    <property type="evidence" value="ECO:0007669"/>
    <property type="project" value="TreeGrafter"/>
</dbReference>
<dbReference type="SMART" id="SM00990">
    <property type="entry name" value="VRR_NUC"/>
    <property type="match status" value="1"/>
</dbReference>
<keyword evidence="8" id="KW-0539">Nucleus</keyword>
<evidence type="ECO:0000256" key="9">
    <source>
        <dbReference type="SAM" id="MobiDB-lite"/>
    </source>
</evidence>
<gene>
    <name evidence="11" type="ORF">BEMITA_LOCUS2060</name>
</gene>
<evidence type="ECO:0000256" key="7">
    <source>
        <dbReference type="ARBA" id="ARBA00023211"/>
    </source>
</evidence>
<keyword evidence="3 8" id="KW-0540">Nuclease</keyword>
<proteinExistence type="inferred from homology"/>
<dbReference type="AlphaFoldDB" id="A0A9P0EWV7"/>